<keyword evidence="5" id="KW-0408">Iron</keyword>
<dbReference type="SUPFAM" id="SSF102114">
    <property type="entry name" value="Radical SAM enzymes"/>
    <property type="match status" value="1"/>
</dbReference>
<protein>
    <submittedName>
        <fullName evidence="8">Fe-S oxidoreductase</fullName>
    </submittedName>
</protein>
<dbReference type="HOGENOM" id="CLU_009273_3_4_9"/>
<gene>
    <name evidence="8" type="ordered locus">CA_C0658</name>
</gene>
<dbReference type="PATRIC" id="fig|272562.8.peg.861"/>
<dbReference type="InterPro" id="IPR013785">
    <property type="entry name" value="Aldolase_TIM"/>
</dbReference>
<comment type="cofactor">
    <cofactor evidence="1">
        <name>[4Fe-4S] cluster</name>
        <dbReference type="ChEBI" id="CHEBI:49883"/>
    </cofactor>
</comment>
<evidence type="ECO:0000256" key="3">
    <source>
        <dbReference type="ARBA" id="ARBA00022691"/>
    </source>
</evidence>
<dbReference type="InterPro" id="IPR000385">
    <property type="entry name" value="MoaA_NifB_PqqE_Fe-S-bd_CS"/>
</dbReference>
<organism evidence="8 9">
    <name type="scientific">Clostridium acetobutylicum (strain ATCC 824 / DSM 792 / JCM 1419 / IAM 19013 / LMG 5710 / NBRC 13948 / NRRL B-527 / VKM B-1787 / 2291 / W)</name>
    <dbReference type="NCBI Taxonomy" id="272562"/>
    <lineage>
        <taxon>Bacteria</taxon>
        <taxon>Bacillati</taxon>
        <taxon>Bacillota</taxon>
        <taxon>Clostridia</taxon>
        <taxon>Eubacteriales</taxon>
        <taxon>Clostridiaceae</taxon>
        <taxon>Clostridium</taxon>
    </lineage>
</organism>
<dbReference type="SFLD" id="SFLDG01386">
    <property type="entry name" value="main_SPASM_domain-containing"/>
    <property type="match status" value="1"/>
</dbReference>
<dbReference type="RefSeq" id="WP_010963977.1">
    <property type="nucleotide sequence ID" value="NC_003030.1"/>
</dbReference>
<keyword evidence="6" id="KW-0411">Iron-sulfur</keyword>
<dbReference type="eggNOG" id="COG0641">
    <property type="taxonomic scope" value="Bacteria"/>
</dbReference>
<dbReference type="DNASU" id="1116841"/>
<dbReference type="GO" id="GO:0046872">
    <property type="term" value="F:metal ion binding"/>
    <property type="evidence" value="ECO:0007669"/>
    <property type="project" value="UniProtKB-KW"/>
</dbReference>
<keyword evidence="4" id="KW-0479">Metal-binding</keyword>
<dbReference type="PIR" id="H96980">
    <property type="entry name" value="H96980"/>
</dbReference>
<keyword evidence="9" id="KW-1185">Reference proteome</keyword>
<keyword evidence="3" id="KW-0949">S-adenosyl-L-methionine</keyword>
<dbReference type="KEGG" id="cac:CA_C0658"/>
<dbReference type="GO" id="GO:0051539">
    <property type="term" value="F:4 iron, 4 sulfur cluster binding"/>
    <property type="evidence" value="ECO:0007669"/>
    <property type="project" value="UniProtKB-KW"/>
</dbReference>
<dbReference type="InterPro" id="IPR023867">
    <property type="entry name" value="Sulphatase_maturase_rSAM"/>
</dbReference>
<dbReference type="Proteomes" id="UP000000814">
    <property type="component" value="Chromosome"/>
</dbReference>
<dbReference type="SFLD" id="SFLDG01384">
    <property type="entry name" value="thioether_bond_formation_requi"/>
    <property type="match status" value="1"/>
</dbReference>
<evidence type="ECO:0000313" key="8">
    <source>
        <dbReference type="EMBL" id="AAK78635.1"/>
    </source>
</evidence>
<dbReference type="InterPro" id="IPR006638">
    <property type="entry name" value="Elp3/MiaA/NifB-like_rSAM"/>
</dbReference>
<dbReference type="PROSITE" id="PS51918">
    <property type="entry name" value="RADICAL_SAM"/>
    <property type="match status" value="1"/>
</dbReference>
<evidence type="ECO:0000256" key="6">
    <source>
        <dbReference type="ARBA" id="ARBA00023014"/>
    </source>
</evidence>
<evidence type="ECO:0000256" key="1">
    <source>
        <dbReference type="ARBA" id="ARBA00001966"/>
    </source>
</evidence>
<evidence type="ECO:0000256" key="5">
    <source>
        <dbReference type="ARBA" id="ARBA00023004"/>
    </source>
</evidence>
<evidence type="ECO:0000259" key="7">
    <source>
        <dbReference type="PROSITE" id="PS51918"/>
    </source>
</evidence>
<evidence type="ECO:0000256" key="4">
    <source>
        <dbReference type="ARBA" id="ARBA00022723"/>
    </source>
</evidence>
<dbReference type="Gene3D" id="3.20.20.70">
    <property type="entry name" value="Aldolase class I"/>
    <property type="match status" value="1"/>
</dbReference>
<dbReference type="SMART" id="SM00729">
    <property type="entry name" value="Elp3"/>
    <property type="match status" value="1"/>
</dbReference>
<dbReference type="SFLD" id="SFLDG01067">
    <property type="entry name" value="SPASM/twitch_domain_containing"/>
    <property type="match status" value="1"/>
</dbReference>
<dbReference type="STRING" id="272562.CA_C0658"/>
<sequence length="518" mass="59608">MSISEQCVIEIDKYIDYFKKNTSQPNILAKLFKTDSSYYVYDTGTNKVLTCGEYEYSILGKIIDNKFDEISRINDDADKSGFYEALENVRQAIEKEDILRGGKEWKFVSKGHFEELDKKLNYELDQITLELTEKCNLRCRYCIYNESYEHKRNFGNKDMPIEIAEKAIDYANLHSGKEKGVGVTFYGGEPLVNFKLLKHSIEYSRKVIKDKKLTFSLTSNLTLMTPEIATYLASIENLTILCSIDGPEEIHDSYRKDINGNGTFKRAIRGLKYLIEAFGDKANKAVMMNMVFTPPYSIEKVNKIETFINSLDWLPKGLRISMTYPSTGSVDDTPPKGCEKNYGMELIQWSESKYKSELKSDGKIDMFNEEFVVHPILRIHGRRISAKSESGYPVNGCCIPGSRKLYVTVDGNFQICERINGSPIIGNVFNGIDENKIKNEVIDEFINKSIKDCSRCWAARLCNVCYSHCYTDGKLDMKEKKRYCIRSRERALRSLVFYHKCAEINPEKLKYLNKIEVS</sequence>
<name>Q97LA4_CLOAB</name>
<dbReference type="SFLD" id="SFLDS00029">
    <property type="entry name" value="Radical_SAM"/>
    <property type="match status" value="1"/>
</dbReference>
<evidence type="ECO:0000256" key="2">
    <source>
        <dbReference type="ARBA" id="ARBA00022485"/>
    </source>
</evidence>
<reference evidence="8 9" key="1">
    <citation type="journal article" date="2001" name="J. Bacteriol.">
        <title>Genome sequence and comparative analysis of the solvent-producing bacterium Clostridium acetobutylicum.</title>
        <authorList>
            <person name="Nolling J."/>
            <person name="Breton G."/>
            <person name="Omelchenko M.V."/>
            <person name="Makarova K.S."/>
            <person name="Zeng Q."/>
            <person name="Gibson R."/>
            <person name="Lee H.M."/>
            <person name="Dubois J."/>
            <person name="Qiu D."/>
            <person name="Hitti J."/>
            <person name="Wolf Y.I."/>
            <person name="Tatusov R.L."/>
            <person name="Sabathe F."/>
            <person name="Doucette-Stamm L."/>
            <person name="Soucaille P."/>
            <person name="Daly M.J."/>
            <person name="Bennett G.N."/>
            <person name="Koonin E.V."/>
            <person name="Smith D.R."/>
        </authorList>
    </citation>
    <scope>NUCLEOTIDE SEQUENCE [LARGE SCALE GENOMIC DNA]</scope>
    <source>
        <strain evidence="9">ATCC 824 / DSM 792 / JCM 1419 / LMG 5710 / VKM B-1787</strain>
    </source>
</reference>
<dbReference type="GeneID" id="44997169"/>
<dbReference type="InterPro" id="IPR007197">
    <property type="entry name" value="rSAM"/>
</dbReference>
<keyword evidence="2" id="KW-0004">4Fe-4S</keyword>
<proteinExistence type="predicted"/>
<dbReference type="OrthoDB" id="9808591at2"/>
<accession>Q97LA4</accession>
<dbReference type="CDD" id="cd01335">
    <property type="entry name" value="Radical_SAM"/>
    <property type="match status" value="1"/>
</dbReference>
<dbReference type="EMBL" id="AE001437">
    <property type="protein sequence ID" value="AAK78635.1"/>
    <property type="molecule type" value="Genomic_DNA"/>
</dbReference>
<feature type="domain" description="Radical SAM core" evidence="7">
    <location>
        <begin position="121"/>
        <end position="356"/>
    </location>
</feature>
<dbReference type="InterPro" id="IPR058240">
    <property type="entry name" value="rSAM_sf"/>
</dbReference>
<dbReference type="AlphaFoldDB" id="Q97LA4"/>
<dbReference type="PROSITE" id="PS01305">
    <property type="entry name" value="MOAA_NIFB_PQQE"/>
    <property type="match status" value="1"/>
</dbReference>
<dbReference type="PANTHER" id="PTHR43273:SF8">
    <property type="entry name" value="RADICAL SAM DOMAIN PROTEIN"/>
    <property type="match status" value="1"/>
</dbReference>
<dbReference type="PANTHER" id="PTHR43273">
    <property type="entry name" value="ANAEROBIC SULFATASE-MATURATING ENZYME HOMOLOG ASLB-RELATED"/>
    <property type="match status" value="1"/>
</dbReference>
<evidence type="ECO:0000313" key="9">
    <source>
        <dbReference type="Proteomes" id="UP000000814"/>
    </source>
</evidence>
<dbReference type="Pfam" id="PF04055">
    <property type="entry name" value="Radical_SAM"/>
    <property type="match status" value="1"/>
</dbReference>
<dbReference type="GO" id="GO:0032324">
    <property type="term" value="P:molybdopterin cofactor biosynthetic process"/>
    <property type="evidence" value="ECO:0007669"/>
    <property type="project" value="UniProtKB-ARBA"/>
</dbReference>
<dbReference type="GO" id="GO:0016491">
    <property type="term" value="F:oxidoreductase activity"/>
    <property type="evidence" value="ECO:0007669"/>
    <property type="project" value="InterPro"/>
</dbReference>